<organism evidence="5">
    <name type="scientific">Enterobius vermicularis</name>
    <name type="common">Human pinworm</name>
    <dbReference type="NCBI Taxonomy" id="51028"/>
    <lineage>
        <taxon>Eukaryota</taxon>
        <taxon>Metazoa</taxon>
        <taxon>Ecdysozoa</taxon>
        <taxon>Nematoda</taxon>
        <taxon>Chromadorea</taxon>
        <taxon>Rhabditida</taxon>
        <taxon>Spirurina</taxon>
        <taxon>Oxyuridomorpha</taxon>
        <taxon>Oxyuroidea</taxon>
        <taxon>Oxyuridae</taxon>
        <taxon>Enterobius</taxon>
    </lineage>
</organism>
<gene>
    <name evidence="3" type="ORF">EVEC_LOCUS7657</name>
</gene>
<proteinExistence type="predicted"/>
<feature type="domain" description="EF-hand" evidence="2">
    <location>
        <begin position="30"/>
        <end position="65"/>
    </location>
</feature>
<dbReference type="SUPFAM" id="SSF47473">
    <property type="entry name" value="EF-hand"/>
    <property type="match status" value="1"/>
</dbReference>
<dbReference type="Pfam" id="PF13202">
    <property type="entry name" value="EF-hand_5"/>
    <property type="match status" value="2"/>
</dbReference>
<feature type="domain" description="EF-hand" evidence="2">
    <location>
        <begin position="78"/>
        <end position="104"/>
    </location>
</feature>
<dbReference type="AlphaFoldDB" id="A0A0N4VC87"/>
<evidence type="ECO:0000259" key="2">
    <source>
        <dbReference type="PROSITE" id="PS50222"/>
    </source>
</evidence>
<reference evidence="3 4" key="2">
    <citation type="submission" date="2018-10" db="EMBL/GenBank/DDBJ databases">
        <authorList>
            <consortium name="Pathogen Informatics"/>
        </authorList>
    </citation>
    <scope>NUCLEOTIDE SEQUENCE [LARGE SCALE GENOMIC DNA]</scope>
</reference>
<dbReference type="InterPro" id="IPR002048">
    <property type="entry name" value="EF_hand_dom"/>
</dbReference>
<dbReference type="InterPro" id="IPR018247">
    <property type="entry name" value="EF_Hand_1_Ca_BS"/>
</dbReference>
<dbReference type="PROSITE" id="PS00018">
    <property type="entry name" value="EF_HAND_1"/>
    <property type="match status" value="2"/>
</dbReference>
<dbReference type="WBParaSite" id="EVEC_0000817301-mRNA-1">
    <property type="protein sequence ID" value="EVEC_0000817301-mRNA-1"/>
    <property type="gene ID" value="EVEC_0000817301"/>
</dbReference>
<dbReference type="PROSITE" id="PS50222">
    <property type="entry name" value="EF_HAND_2"/>
    <property type="match status" value="2"/>
</dbReference>
<name>A0A0N4VC87_ENTVE</name>
<dbReference type="EMBL" id="UXUI01009030">
    <property type="protein sequence ID" value="VDD92906.1"/>
    <property type="molecule type" value="Genomic_DNA"/>
</dbReference>
<evidence type="ECO:0000256" key="1">
    <source>
        <dbReference type="ARBA" id="ARBA00022837"/>
    </source>
</evidence>
<dbReference type="InterPro" id="IPR011992">
    <property type="entry name" value="EF-hand-dom_pair"/>
</dbReference>
<protein>
    <submittedName>
        <fullName evidence="5">EF-hand domain-containing protein</fullName>
    </submittedName>
</protein>
<keyword evidence="1" id="KW-0106">Calcium</keyword>
<evidence type="ECO:0000313" key="3">
    <source>
        <dbReference type="EMBL" id="VDD92906.1"/>
    </source>
</evidence>
<sequence length="137" mass="15899">MPQFTENNETVAQSSNETMNFDEFVKANICRNIVAKICFHDIDDNADGYVTREELAEYYRRQEILGRELAETRNRLNFQIADKNSDGYISVEEIKDFGEKEMKVKTDNAFLGFFSATDKDKDNALNYTGCSLTYPFW</sequence>
<accession>A0A0N4VC87</accession>
<dbReference type="GO" id="GO:0005509">
    <property type="term" value="F:calcium ion binding"/>
    <property type="evidence" value="ECO:0007669"/>
    <property type="project" value="InterPro"/>
</dbReference>
<keyword evidence="4" id="KW-1185">Reference proteome</keyword>
<dbReference type="Gene3D" id="1.10.238.10">
    <property type="entry name" value="EF-hand"/>
    <property type="match status" value="2"/>
</dbReference>
<evidence type="ECO:0000313" key="5">
    <source>
        <dbReference type="WBParaSite" id="EVEC_0000817301-mRNA-1"/>
    </source>
</evidence>
<dbReference type="Proteomes" id="UP000274131">
    <property type="component" value="Unassembled WGS sequence"/>
</dbReference>
<evidence type="ECO:0000313" key="4">
    <source>
        <dbReference type="Proteomes" id="UP000274131"/>
    </source>
</evidence>
<reference evidence="5" key="1">
    <citation type="submission" date="2017-02" db="UniProtKB">
        <authorList>
            <consortium name="WormBaseParasite"/>
        </authorList>
    </citation>
    <scope>IDENTIFICATION</scope>
</reference>
<dbReference type="OrthoDB" id="26525at2759"/>